<dbReference type="OrthoDB" id="21225at2759"/>
<reference evidence="8" key="1">
    <citation type="submission" date="2014-09" db="EMBL/GenBank/DDBJ databases">
        <authorList>
            <person name="Sharma Rahul"/>
            <person name="Thines Marco"/>
        </authorList>
    </citation>
    <scope>NUCLEOTIDE SEQUENCE [LARGE SCALE GENOMIC DNA]</scope>
</reference>
<keyword evidence="2 4" id="KW-0863">Zinc-finger</keyword>
<evidence type="ECO:0000313" key="7">
    <source>
        <dbReference type="EMBL" id="CEG41966.1"/>
    </source>
</evidence>
<dbReference type="PANTHER" id="PTHR43102">
    <property type="entry name" value="SLR1143 PROTEIN"/>
    <property type="match status" value="1"/>
</dbReference>
<dbReference type="Gene3D" id="3.30.40.10">
    <property type="entry name" value="Zinc/RING finger domain, C3HC4 (zinc finger)"/>
    <property type="match status" value="1"/>
</dbReference>
<dbReference type="GO" id="GO:0008270">
    <property type="term" value="F:zinc ion binding"/>
    <property type="evidence" value="ECO:0007669"/>
    <property type="project" value="UniProtKB-KW"/>
</dbReference>
<dbReference type="AlphaFoldDB" id="A0A0P1ALH7"/>
<feature type="region of interest" description="Disordered" evidence="5">
    <location>
        <begin position="713"/>
        <end position="738"/>
    </location>
</feature>
<dbReference type="InterPro" id="IPR029016">
    <property type="entry name" value="GAF-like_dom_sf"/>
</dbReference>
<dbReference type="SUPFAM" id="SSF55781">
    <property type="entry name" value="GAF domain-like"/>
    <property type="match status" value="1"/>
</dbReference>
<dbReference type="SUPFAM" id="SSF57903">
    <property type="entry name" value="FYVE/PHD zinc finger"/>
    <property type="match status" value="1"/>
</dbReference>
<organism evidence="7 8">
    <name type="scientific">Plasmopara halstedii</name>
    <name type="common">Downy mildew of sunflower</name>
    <dbReference type="NCBI Taxonomy" id="4781"/>
    <lineage>
        <taxon>Eukaryota</taxon>
        <taxon>Sar</taxon>
        <taxon>Stramenopiles</taxon>
        <taxon>Oomycota</taxon>
        <taxon>Peronosporomycetes</taxon>
        <taxon>Peronosporales</taxon>
        <taxon>Peronosporaceae</taxon>
        <taxon>Plasmopara</taxon>
    </lineage>
</organism>
<evidence type="ECO:0000256" key="1">
    <source>
        <dbReference type="ARBA" id="ARBA00022723"/>
    </source>
</evidence>
<evidence type="ECO:0000256" key="3">
    <source>
        <dbReference type="ARBA" id="ARBA00022833"/>
    </source>
</evidence>
<protein>
    <submittedName>
        <fullName evidence="7">Phosphatidylinositol-4-phosphate 5-kinase and related FYVE finger-containing proteins</fullName>
    </submittedName>
</protein>
<dbReference type="InterPro" id="IPR000306">
    <property type="entry name" value="Znf_FYVE"/>
</dbReference>
<dbReference type="Gene3D" id="3.30.450.40">
    <property type="match status" value="1"/>
</dbReference>
<dbReference type="InterPro" id="IPR013083">
    <property type="entry name" value="Znf_RING/FYVE/PHD"/>
</dbReference>
<dbReference type="RefSeq" id="XP_024578335.1">
    <property type="nucleotide sequence ID" value="XM_024727793.1"/>
</dbReference>
<dbReference type="InterPro" id="IPR011011">
    <property type="entry name" value="Znf_FYVE_PHD"/>
</dbReference>
<dbReference type="GO" id="GO:0016301">
    <property type="term" value="F:kinase activity"/>
    <property type="evidence" value="ECO:0007669"/>
    <property type="project" value="UniProtKB-KW"/>
</dbReference>
<dbReference type="STRING" id="4781.A0A0P1ALH7"/>
<keyword evidence="7" id="KW-0808">Transferase</keyword>
<keyword evidence="8" id="KW-1185">Reference proteome</keyword>
<evidence type="ECO:0000259" key="6">
    <source>
        <dbReference type="PROSITE" id="PS50178"/>
    </source>
</evidence>
<evidence type="ECO:0000256" key="4">
    <source>
        <dbReference type="PROSITE-ProRule" id="PRU00091"/>
    </source>
</evidence>
<dbReference type="Pfam" id="PF01363">
    <property type="entry name" value="FYVE"/>
    <property type="match status" value="1"/>
</dbReference>
<keyword evidence="1" id="KW-0479">Metal-binding</keyword>
<dbReference type="InterPro" id="IPR017455">
    <property type="entry name" value="Znf_FYVE-rel"/>
</dbReference>
<evidence type="ECO:0000256" key="2">
    <source>
        <dbReference type="ARBA" id="ARBA00022771"/>
    </source>
</evidence>
<dbReference type="OMA" id="THRYPEA"/>
<feature type="domain" description="FYVE-type" evidence="6">
    <location>
        <begin position="351"/>
        <end position="405"/>
    </location>
</feature>
<keyword evidence="7" id="KW-0418">Kinase</keyword>
<accession>A0A0P1ALH7</accession>
<keyword evidence="3" id="KW-0862">Zinc</keyword>
<sequence>MRIEKRVKEQTNLSRGSIAIGEGYNDEPSGLTASVDGQERLVFSRQQICDDLLNSLPKLHAALRSKPSKSEHWKRIPSNSTRVNTFESVGIPCDDGGADGTQVIYAVTAMTYLQCHINEVLNVLVSQKTSDYEATMRALSSKSFEGGEILYHEKCQLLPIDRDTSKGSPALLGVQMAAYRPSWQLRMASNHLRHPEHPRSQRLCFASLTHRYPEANRAVHVMKTLPKSVHDQIIPKEYRSALRDPVDHLGIAYDIAYESRQDRIQQTRIFLHAYVGIPIQDHNSSTSSRLWDHRNSSSFTLESKHVIELLTNQLKEFEHVIARRRYGLQSFIYFQPSQSMDTSFVQHFNICHVCLKRFSLFRRELYCQICGHFVCGECSQLYQVEARIGKVRQNRLCLYCVKRVNSCTFSLEDLSAALGPTVVPSTTFLDNHEVNKNAATSLGTTLFYDTDLISQDSKKRLSGFAQLRQVLRKLTTNRLKTTQNVPLTKESVQTQLRHYVDQSLQNFKHKFDASSLKVADLVRDYRFVFDTSQTTYEDLPLPPTPSSANEARRLHHIQTAGVFEPEYDHSALNLLAEEAAKRLKCPIGFVSFVDDILCYSNGTYQLRTPRSESMCSHTIYVDKPLVIKNAESDVRFAQLLVVRDGGIRFYVGFPIRAPDGVIIATLCTWDRKPHYNISTADYAVMHTLSKVAAHLITPRNQVVRLPYQPRTHSAANCRMNSRTRRHQGNHEQSSLFKD</sequence>
<proteinExistence type="predicted"/>
<dbReference type="PROSITE" id="PS50178">
    <property type="entry name" value="ZF_FYVE"/>
    <property type="match status" value="1"/>
</dbReference>
<dbReference type="EMBL" id="CCYD01000610">
    <property type="protein sequence ID" value="CEG41966.1"/>
    <property type="molecule type" value="Genomic_DNA"/>
</dbReference>
<dbReference type="GeneID" id="36407328"/>
<evidence type="ECO:0000313" key="8">
    <source>
        <dbReference type="Proteomes" id="UP000054928"/>
    </source>
</evidence>
<dbReference type="InterPro" id="IPR003018">
    <property type="entry name" value="GAF"/>
</dbReference>
<dbReference type="Pfam" id="PF01590">
    <property type="entry name" value="GAF"/>
    <property type="match status" value="1"/>
</dbReference>
<dbReference type="PANTHER" id="PTHR43102:SF2">
    <property type="entry name" value="GAF DOMAIN-CONTAINING PROTEIN"/>
    <property type="match status" value="1"/>
</dbReference>
<dbReference type="Proteomes" id="UP000054928">
    <property type="component" value="Unassembled WGS sequence"/>
</dbReference>
<name>A0A0P1ALH7_PLAHL</name>
<evidence type="ECO:0000256" key="5">
    <source>
        <dbReference type="SAM" id="MobiDB-lite"/>
    </source>
</evidence>